<protein>
    <submittedName>
        <fullName evidence="2">Pumilio domain member 4</fullName>
    </submittedName>
</protein>
<accession>A0A7J6TWP7</accession>
<evidence type="ECO:0000256" key="1">
    <source>
        <dbReference type="SAM" id="Phobius"/>
    </source>
</evidence>
<comment type="caution">
    <text evidence="2">The sequence shown here is derived from an EMBL/GenBank/DDBJ whole genome shotgun (WGS) entry which is preliminary data.</text>
</comment>
<organism evidence="2 3">
    <name type="scientific">Perkinsus olseni</name>
    <name type="common">Perkinsus atlanticus</name>
    <dbReference type="NCBI Taxonomy" id="32597"/>
    <lineage>
        <taxon>Eukaryota</taxon>
        <taxon>Sar</taxon>
        <taxon>Alveolata</taxon>
        <taxon>Perkinsozoa</taxon>
        <taxon>Perkinsea</taxon>
        <taxon>Perkinsida</taxon>
        <taxon>Perkinsidae</taxon>
        <taxon>Perkinsus</taxon>
    </lineage>
</organism>
<evidence type="ECO:0000313" key="3">
    <source>
        <dbReference type="Proteomes" id="UP000574390"/>
    </source>
</evidence>
<evidence type="ECO:0000313" key="2">
    <source>
        <dbReference type="EMBL" id="KAF4749688.1"/>
    </source>
</evidence>
<feature type="transmembrane region" description="Helical" evidence="1">
    <location>
        <begin position="21"/>
        <end position="38"/>
    </location>
</feature>
<feature type="non-terminal residue" evidence="2">
    <location>
        <position position="250"/>
    </location>
</feature>
<dbReference type="Proteomes" id="UP000574390">
    <property type="component" value="Unassembled WGS sequence"/>
</dbReference>
<proteinExistence type="predicted"/>
<gene>
    <name evidence="2" type="primary">PUF4_5</name>
    <name evidence="2" type="ORF">FOZ62_011808</name>
</gene>
<keyword evidence="1" id="KW-0472">Membrane</keyword>
<name>A0A7J6TWP7_PEROL</name>
<keyword evidence="1" id="KW-1133">Transmembrane helix</keyword>
<dbReference type="EMBL" id="JABANM010004146">
    <property type="protein sequence ID" value="KAF4749688.1"/>
    <property type="molecule type" value="Genomic_DNA"/>
</dbReference>
<feature type="transmembrane region" description="Helical" evidence="1">
    <location>
        <begin position="186"/>
        <end position="213"/>
    </location>
</feature>
<feature type="transmembrane region" description="Helical" evidence="1">
    <location>
        <begin position="219"/>
        <end position="242"/>
    </location>
</feature>
<sequence length="250" mass="28729">VDLYREDLHDLFGLTIGKMDNYATVSTILLVWCIEMFYKGRIPSPTQNFLFWAYAISLGTSIIFLLFSLWFALHASVNAQVFSVRALTQWLRLPVPSAQEIADAASRLKDYEASGVVSMLRVPIVFEQGRKYGHDLPKDLRTQPSSLANKNRPNRGVADLTTDWEVFLAHFNLFNMMHKKWQCHEAFARVCMCWGTNQLLTAMSYFSLAYYGVFFNQPWAAYAYTICCFTAAFIHMQINALLTPRENMVM</sequence>
<feature type="non-terminal residue" evidence="2">
    <location>
        <position position="1"/>
    </location>
</feature>
<reference evidence="2 3" key="1">
    <citation type="submission" date="2020-04" db="EMBL/GenBank/DDBJ databases">
        <title>Perkinsus olseni comparative genomics.</title>
        <authorList>
            <person name="Bogema D.R."/>
        </authorList>
    </citation>
    <scope>NUCLEOTIDE SEQUENCE [LARGE SCALE GENOMIC DNA]</scope>
    <source>
        <strain evidence="2">ATCC PRA-205</strain>
    </source>
</reference>
<feature type="transmembrane region" description="Helical" evidence="1">
    <location>
        <begin position="50"/>
        <end position="73"/>
    </location>
</feature>
<dbReference type="AlphaFoldDB" id="A0A7J6TWP7"/>
<keyword evidence="1" id="KW-0812">Transmembrane</keyword>